<feature type="compositionally biased region" description="Polar residues" evidence="1">
    <location>
        <begin position="126"/>
        <end position="138"/>
    </location>
</feature>
<gene>
    <name evidence="2" type="ORF">L228DRAFT_65688</name>
</gene>
<proteinExistence type="predicted"/>
<dbReference type="OrthoDB" id="412402at2759"/>
<evidence type="ECO:0000256" key="1">
    <source>
        <dbReference type="SAM" id="MobiDB-lite"/>
    </source>
</evidence>
<protein>
    <recommendedName>
        <fullName evidence="4">Amidoligase enzyme</fullName>
    </recommendedName>
</protein>
<dbReference type="STRING" id="1328760.A0A165IRC8"/>
<dbReference type="PANTHER" id="PTHR36847:SF1">
    <property type="entry name" value="AMIDOLIGASE ENZYME"/>
    <property type="match status" value="1"/>
</dbReference>
<reference evidence="2 3" key="1">
    <citation type="journal article" date="2016" name="Fungal Biol.">
        <title>The genome of Xylona heveae provides a window into fungal endophytism.</title>
        <authorList>
            <person name="Gazis R."/>
            <person name="Kuo A."/>
            <person name="Riley R."/>
            <person name="LaButti K."/>
            <person name="Lipzen A."/>
            <person name="Lin J."/>
            <person name="Amirebrahimi M."/>
            <person name="Hesse C.N."/>
            <person name="Spatafora J.W."/>
            <person name="Henrissat B."/>
            <person name="Hainaut M."/>
            <person name="Grigoriev I.V."/>
            <person name="Hibbett D.S."/>
        </authorList>
    </citation>
    <scope>NUCLEOTIDE SEQUENCE [LARGE SCALE GENOMIC DNA]</scope>
    <source>
        <strain evidence="2 3">TC161</strain>
    </source>
</reference>
<dbReference type="PANTHER" id="PTHR36847">
    <property type="entry name" value="AMIDOLIGASE ENZYME"/>
    <property type="match status" value="1"/>
</dbReference>
<dbReference type="GeneID" id="28901943"/>
<evidence type="ECO:0000313" key="2">
    <source>
        <dbReference type="EMBL" id="KZF25273.1"/>
    </source>
</evidence>
<dbReference type="RefSeq" id="XP_018190828.1">
    <property type="nucleotide sequence ID" value="XM_018336806.1"/>
</dbReference>
<keyword evidence="3" id="KW-1185">Reference proteome</keyword>
<feature type="region of interest" description="Disordered" evidence="1">
    <location>
        <begin position="126"/>
        <end position="145"/>
    </location>
</feature>
<dbReference type="Proteomes" id="UP000076632">
    <property type="component" value="Unassembled WGS sequence"/>
</dbReference>
<sequence>MTAAHLTSGESFQRFHPQTFGIELEFIVQYDPARYVPSNLASHGENYRNVYEHMTHVLHSAGYPVNTPQIPFDESYGTTFPVLGSPFDTPARWTIAYDPSIKAKPKKSHIVEADIDLRREDPIQTQTLSESAVSGDGSNNDRRSHIRPIRSFKPRYAGIELKSPILPVSQESFEIIREVVMLLKRKFSLHCNLSTGFHVHVGYGQHGIPLRTLQNLAQVVTIFQPQIDSLHPPSRLDNHWCRRPLDNLEDESFDRHLRNALPVIPPRPRRYNFQPEAERRSFERGNYGSQNCVSESSSPIIDTNGVYGNQFASFSEARTTRTASQECTPSRLLTRRNQHLSMKTKAFALVQILEDVANVEHLMALMHPDEERYHAYNFKSLDKHRTVEFRQHVGTLNADRIIAWAEFVTGLIRFCNRVSAEAAFRLLSKFGPARLSLKQIKCKGTTDAGQEDDDDEDSTRTAQPLLPARSFSFLDLCCVIRKPHLVDFYRGKLFRHT</sequence>
<dbReference type="EMBL" id="KV407455">
    <property type="protein sequence ID" value="KZF25273.1"/>
    <property type="molecule type" value="Genomic_DNA"/>
</dbReference>
<dbReference type="Pfam" id="PF12224">
    <property type="entry name" value="Amidoligase_2"/>
    <property type="match status" value="2"/>
</dbReference>
<dbReference type="InterPro" id="IPR022025">
    <property type="entry name" value="Amidoligase_2"/>
</dbReference>
<organism evidence="2 3">
    <name type="scientific">Xylona heveae (strain CBS 132557 / TC161)</name>
    <dbReference type="NCBI Taxonomy" id="1328760"/>
    <lineage>
        <taxon>Eukaryota</taxon>
        <taxon>Fungi</taxon>
        <taxon>Dikarya</taxon>
        <taxon>Ascomycota</taxon>
        <taxon>Pezizomycotina</taxon>
        <taxon>Xylonomycetes</taxon>
        <taxon>Xylonales</taxon>
        <taxon>Xylonaceae</taxon>
        <taxon>Xylona</taxon>
    </lineage>
</organism>
<evidence type="ECO:0000313" key="3">
    <source>
        <dbReference type="Proteomes" id="UP000076632"/>
    </source>
</evidence>
<dbReference type="AlphaFoldDB" id="A0A165IRC8"/>
<name>A0A165IRC8_XYLHT</name>
<dbReference type="InParanoid" id="A0A165IRC8"/>
<evidence type="ECO:0008006" key="4">
    <source>
        <dbReference type="Google" id="ProtNLM"/>
    </source>
</evidence>
<accession>A0A165IRC8</accession>